<accession>A0A2W2CVI4</accession>
<keyword evidence="4" id="KW-1185">Reference proteome</keyword>
<dbReference type="FunFam" id="3.90.850.10:FF:000002">
    <property type="entry name" value="2-hydroxyhepta-2,4-diene-1,7-dioate isomerase"/>
    <property type="match status" value="1"/>
</dbReference>
<dbReference type="EMBL" id="POTW01000017">
    <property type="protein sequence ID" value="PZF84243.1"/>
    <property type="molecule type" value="Genomic_DNA"/>
</dbReference>
<sequence length="293" mass="30476">MFLCRIRTDAGVVPAARLDDDTLLDLSPVAGDAGDDLVALLASSGVDGLSAAAAALASSPSAVTLPVASARFEVPVARPQKIVCVALNYVAHAEEGAQAVPAEPVIFFKPPSSLLPHGETVRCPARSSRLDFEVELAVVIGTRARDVAVDDWRDVVLGYTVLNDMTARDLQLVAIEKNQPWDHSKGFDTFAPCGPYLVTADEIADPGRLDLSLTTDGVVRQSSNTRHMVFGVPELISVISAGITLEPGDIIATGTPSGIGKVDDGGTMVATVQGVGSLVNPVAYERAVVPAAV</sequence>
<evidence type="ECO:0000259" key="2">
    <source>
        <dbReference type="Pfam" id="PF01557"/>
    </source>
</evidence>
<comment type="caution">
    <text evidence="3">The sequence shown here is derived from an EMBL/GenBank/DDBJ whole genome shotgun (WGS) entry which is preliminary data.</text>
</comment>
<feature type="domain" description="Fumarylacetoacetase-like C-terminal" evidence="2">
    <location>
        <begin position="81"/>
        <end position="282"/>
    </location>
</feature>
<dbReference type="PANTHER" id="PTHR11820">
    <property type="entry name" value="ACYLPYRUVASE"/>
    <property type="match status" value="1"/>
</dbReference>
<dbReference type="GO" id="GO:0016853">
    <property type="term" value="F:isomerase activity"/>
    <property type="evidence" value="ECO:0007669"/>
    <property type="project" value="UniProtKB-ARBA"/>
</dbReference>
<evidence type="ECO:0000313" key="3">
    <source>
        <dbReference type="EMBL" id="PZF84243.1"/>
    </source>
</evidence>
<dbReference type="Gene3D" id="3.90.850.10">
    <property type="entry name" value="Fumarylacetoacetase-like, C-terminal domain"/>
    <property type="match status" value="1"/>
</dbReference>
<dbReference type="SUPFAM" id="SSF56529">
    <property type="entry name" value="FAH"/>
    <property type="match status" value="1"/>
</dbReference>
<protein>
    <submittedName>
        <fullName evidence="3">Acylpyruvase</fullName>
    </submittedName>
</protein>
<dbReference type="InterPro" id="IPR011234">
    <property type="entry name" value="Fumarylacetoacetase-like_C"/>
</dbReference>
<dbReference type="GO" id="GO:0018773">
    <property type="term" value="F:acetylpyruvate hydrolase activity"/>
    <property type="evidence" value="ECO:0007669"/>
    <property type="project" value="TreeGrafter"/>
</dbReference>
<evidence type="ECO:0000256" key="1">
    <source>
        <dbReference type="ARBA" id="ARBA00022723"/>
    </source>
</evidence>
<keyword evidence="1" id="KW-0479">Metal-binding</keyword>
<name>A0A2W2CVI4_9ACTN</name>
<dbReference type="Pfam" id="PF01557">
    <property type="entry name" value="FAA_hydrolase"/>
    <property type="match status" value="1"/>
</dbReference>
<dbReference type="PANTHER" id="PTHR11820:SF7">
    <property type="entry name" value="ACYLPYRUVASE FAHD1, MITOCHONDRIAL"/>
    <property type="match status" value="1"/>
</dbReference>
<gene>
    <name evidence="3" type="ORF">C1I92_09360</name>
</gene>
<dbReference type="InterPro" id="IPR036663">
    <property type="entry name" value="Fumarylacetoacetase_C_sf"/>
</dbReference>
<evidence type="ECO:0000313" key="4">
    <source>
        <dbReference type="Proteomes" id="UP000248764"/>
    </source>
</evidence>
<dbReference type="AlphaFoldDB" id="A0A2W2CVI4"/>
<reference evidence="3 4" key="1">
    <citation type="submission" date="2018-01" db="EMBL/GenBank/DDBJ databases">
        <title>Draft genome sequence of Jiangella sp. GTF31.</title>
        <authorList>
            <person name="Sahin N."/>
            <person name="Ay H."/>
            <person name="Saygin H."/>
        </authorList>
    </citation>
    <scope>NUCLEOTIDE SEQUENCE [LARGE SCALE GENOMIC DNA]</scope>
    <source>
        <strain evidence="3 4">GTF31</strain>
    </source>
</reference>
<organism evidence="3 4">
    <name type="scientific">Jiangella anatolica</name>
    <dbReference type="NCBI Taxonomy" id="2670374"/>
    <lineage>
        <taxon>Bacteria</taxon>
        <taxon>Bacillati</taxon>
        <taxon>Actinomycetota</taxon>
        <taxon>Actinomycetes</taxon>
        <taxon>Jiangellales</taxon>
        <taxon>Jiangellaceae</taxon>
        <taxon>Jiangella</taxon>
    </lineage>
</organism>
<dbReference type="GO" id="GO:0046872">
    <property type="term" value="F:metal ion binding"/>
    <property type="evidence" value="ECO:0007669"/>
    <property type="project" value="UniProtKB-KW"/>
</dbReference>
<dbReference type="Proteomes" id="UP000248764">
    <property type="component" value="Unassembled WGS sequence"/>
</dbReference>
<dbReference type="GO" id="GO:0019752">
    <property type="term" value="P:carboxylic acid metabolic process"/>
    <property type="evidence" value="ECO:0007669"/>
    <property type="project" value="UniProtKB-ARBA"/>
</dbReference>
<dbReference type="RefSeq" id="WP_111254399.1">
    <property type="nucleotide sequence ID" value="NZ_POTW01000017.1"/>
</dbReference>
<proteinExistence type="predicted"/>